<keyword evidence="11" id="KW-1185">Reference proteome</keyword>
<keyword evidence="6 9" id="KW-0472">Membrane</keyword>
<dbReference type="OrthoDB" id="10072335at2759"/>
<dbReference type="GO" id="GO:0012505">
    <property type="term" value="C:endomembrane system"/>
    <property type="evidence" value="ECO:0007669"/>
    <property type="project" value="TreeGrafter"/>
</dbReference>
<dbReference type="InterPro" id="IPR019394">
    <property type="entry name" value="TEX28/TMCC"/>
</dbReference>
<comment type="subcellular location">
    <subcellularLocation>
        <location evidence="1">Membrane</location>
    </subcellularLocation>
</comment>
<evidence type="ECO:0000313" key="10">
    <source>
        <dbReference type="EMBL" id="VDK49581.1"/>
    </source>
</evidence>
<comment type="similarity">
    <text evidence="2">Belongs to the TEX28 family.</text>
</comment>
<dbReference type="PANTHER" id="PTHR17613">
    <property type="entry name" value="CEREBRAL PROTEIN-11-RELATED"/>
    <property type="match status" value="1"/>
</dbReference>
<evidence type="ECO:0000256" key="7">
    <source>
        <dbReference type="SAM" id="Coils"/>
    </source>
</evidence>
<keyword evidence="3 9" id="KW-0812">Transmembrane</keyword>
<feature type="transmembrane region" description="Helical" evidence="9">
    <location>
        <begin position="435"/>
        <end position="459"/>
    </location>
</feature>
<evidence type="ECO:0000313" key="12">
    <source>
        <dbReference type="WBParaSite" id="ASIM_0001395801-mRNA-1"/>
    </source>
</evidence>
<feature type="compositionally biased region" description="Low complexity" evidence="8">
    <location>
        <begin position="18"/>
        <end position="37"/>
    </location>
</feature>
<dbReference type="EMBL" id="UYRR01031378">
    <property type="protein sequence ID" value="VDK49581.1"/>
    <property type="molecule type" value="Genomic_DNA"/>
</dbReference>
<keyword evidence="4 9" id="KW-1133">Transmembrane helix</keyword>
<organism evidence="12">
    <name type="scientific">Anisakis simplex</name>
    <name type="common">Herring worm</name>
    <dbReference type="NCBI Taxonomy" id="6269"/>
    <lineage>
        <taxon>Eukaryota</taxon>
        <taxon>Metazoa</taxon>
        <taxon>Ecdysozoa</taxon>
        <taxon>Nematoda</taxon>
        <taxon>Chromadorea</taxon>
        <taxon>Rhabditida</taxon>
        <taxon>Spirurina</taxon>
        <taxon>Ascaridomorpha</taxon>
        <taxon>Ascaridoidea</taxon>
        <taxon>Anisakidae</taxon>
        <taxon>Anisakis</taxon>
        <taxon>Anisakis simplex complex</taxon>
    </lineage>
</organism>
<sequence length="490" mass="55369">MSLNPMSKLPFQHIHEPSLLNESESSNQIRGGSVRSSDGGGSFSGYEDIGDERARIERKIEQIKEKLTRISLAREADVDDFLSVTNNMAGGNENPQIARVRQHFEKKNKKHTQETESLQKKLEQFQARLLELSMGVNSEPSPRSAVLSNIRKTGPLLREVTGSVISAPLGIAHMIKNTFGSADNIPDSVENEGASVGHSTFYPNIISNDDRLRSYSTNQCQQQDLSDKSKLRLRTETVPAMPIDFTLQSTGVSEGKSPSPSVSLEGITELKDEIRELKQQNQQLLDQINKVQNQMQSEFKFYNSELHEERIKVQKLEEILNETIELHQAEVTTLKSDLNTIGTRMDYHYCDRFRSIEESIESTQNSVCSLFEVGIIQMIRLEEYVREWIETRPRSVLSSVMLVGANALVELLKLILFVVSFALDFIKPFTGTRSRAGFLIIFVFIAIILAQSVDFLELFRRFLSLFHKKHSEVILSTDSISVTSLDDDHA</sequence>
<evidence type="ECO:0000256" key="9">
    <source>
        <dbReference type="SAM" id="Phobius"/>
    </source>
</evidence>
<evidence type="ECO:0000256" key="3">
    <source>
        <dbReference type="ARBA" id="ARBA00022692"/>
    </source>
</evidence>
<reference evidence="12" key="1">
    <citation type="submission" date="2016-03" db="UniProtKB">
        <authorList>
            <consortium name="WormBaseParasite"/>
        </authorList>
    </citation>
    <scope>IDENTIFICATION</scope>
</reference>
<feature type="region of interest" description="Disordered" evidence="8">
    <location>
        <begin position="1"/>
        <end position="48"/>
    </location>
</feature>
<protein>
    <submittedName>
        <fullName evidence="10 12">Uncharacterized protein</fullName>
    </submittedName>
</protein>
<dbReference type="Proteomes" id="UP000267096">
    <property type="component" value="Unassembled WGS sequence"/>
</dbReference>
<gene>
    <name evidence="10" type="ORF">ASIM_LOCUS13386</name>
</gene>
<feature type="coiled-coil region" evidence="7">
    <location>
        <begin position="267"/>
        <end position="326"/>
    </location>
</feature>
<dbReference type="Pfam" id="PF10267">
    <property type="entry name" value="Tmemb_cc2"/>
    <property type="match status" value="1"/>
</dbReference>
<keyword evidence="5 7" id="KW-0175">Coiled coil</keyword>
<feature type="coiled-coil region" evidence="7">
    <location>
        <begin position="101"/>
        <end position="128"/>
    </location>
</feature>
<evidence type="ECO:0000313" key="11">
    <source>
        <dbReference type="Proteomes" id="UP000267096"/>
    </source>
</evidence>
<evidence type="ECO:0000256" key="6">
    <source>
        <dbReference type="ARBA" id="ARBA00023136"/>
    </source>
</evidence>
<evidence type="ECO:0000256" key="8">
    <source>
        <dbReference type="SAM" id="MobiDB-lite"/>
    </source>
</evidence>
<dbReference type="PANTHER" id="PTHR17613:SF14">
    <property type="entry name" value="DEMENTIN, ISOFORM H"/>
    <property type="match status" value="1"/>
</dbReference>
<evidence type="ECO:0000256" key="1">
    <source>
        <dbReference type="ARBA" id="ARBA00004370"/>
    </source>
</evidence>
<dbReference type="AlphaFoldDB" id="A0A0M3JZL7"/>
<reference evidence="10 11" key="2">
    <citation type="submission" date="2018-11" db="EMBL/GenBank/DDBJ databases">
        <authorList>
            <consortium name="Pathogen Informatics"/>
        </authorList>
    </citation>
    <scope>NUCLEOTIDE SEQUENCE [LARGE SCALE GENOMIC DNA]</scope>
</reference>
<name>A0A0M3JZL7_ANISI</name>
<evidence type="ECO:0000256" key="2">
    <source>
        <dbReference type="ARBA" id="ARBA00008108"/>
    </source>
</evidence>
<dbReference type="GO" id="GO:0016020">
    <property type="term" value="C:membrane"/>
    <property type="evidence" value="ECO:0007669"/>
    <property type="project" value="UniProtKB-SubCell"/>
</dbReference>
<feature type="transmembrane region" description="Helical" evidence="9">
    <location>
        <begin position="396"/>
        <end position="423"/>
    </location>
</feature>
<proteinExistence type="inferred from homology"/>
<evidence type="ECO:0000256" key="5">
    <source>
        <dbReference type="ARBA" id="ARBA00023054"/>
    </source>
</evidence>
<evidence type="ECO:0000256" key="4">
    <source>
        <dbReference type="ARBA" id="ARBA00022989"/>
    </source>
</evidence>
<dbReference type="WBParaSite" id="ASIM_0001395801-mRNA-1">
    <property type="protein sequence ID" value="ASIM_0001395801-mRNA-1"/>
    <property type="gene ID" value="ASIM_0001395801"/>
</dbReference>
<accession>A0A0M3JZL7</accession>